<feature type="domain" description="C2H2-type" evidence="5">
    <location>
        <begin position="216"/>
        <end position="240"/>
    </location>
</feature>
<keyword evidence="2" id="KW-0677">Repeat</keyword>
<organism evidence="6 7">
    <name type="scientific">Drosophila madeirensis</name>
    <name type="common">Fruit fly</name>
    <dbReference type="NCBI Taxonomy" id="30013"/>
    <lineage>
        <taxon>Eukaryota</taxon>
        <taxon>Metazoa</taxon>
        <taxon>Ecdysozoa</taxon>
        <taxon>Arthropoda</taxon>
        <taxon>Hexapoda</taxon>
        <taxon>Insecta</taxon>
        <taxon>Pterygota</taxon>
        <taxon>Neoptera</taxon>
        <taxon>Endopterygota</taxon>
        <taxon>Diptera</taxon>
        <taxon>Brachycera</taxon>
        <taxon>Muscomorpha</taxon>
        <taxon>Ephydroidea</taxon>
        <taxon>Drosophilidae</taxon>
        <taxon>Drosophila</taxon>
        <taxon>Sophophora</taxon>
    </lineage>
</organism>
<feature type="domain" description="C2H2-type" evidence="5">
    <location>
        <begin position="148"/>
        <end position="172"/>
    </location>
</feature>
<dbReference type="EMBL" id="AP029263">
    <property type="protein sequence ID" value="BFF89128.1"/>
    <property type="molecule type" value="Genomic_DNA"/>
</dbReference>
<dbReference type="GO" id="GO:0008270">
    <property type="term" value="F:zinc ion binding"/>
    <property type="evidence" value="ECO:0007669"/>
    <property type="project" value="UniProtKB-KW"/>
</dbReference>
<name>A0AAU9EQ84_DROMD</name>
<feature type="domain" description="C2H2-type" evidence="5">
    <location>
        <begin position="89"/>
        <end position="113"/>
    </location>
</feature>
<accession>A0AAU9EQ84</accession>
<evidence type="ECO:0000259" key="5">
    <source>
        <dbReference type="SMART" id="SM00355"/>
    </source>
</evidence>
<evidence type="ECO:0000313" key="7">
    <source>
        <dbReference type="Proteomes" id="UP001500889"/>
    </source>
</evidence>
<dbReference type="GO" id="GO:0045944">
    <property type="term" value="P:positive regulation of transcription by RNA polymerase II"/>
    <property type="evidence" value="ECO:0007669"/>
    <property type="project" value="TreeGrafter"/>
</dbReference>
<reference evidence="6 7" key="1">
    <citation type="submission" date="2024-02" db="EMBL/GenBank/DDBJ databases">
        <title>A chromosome-level genome assembly of Drosophila madeirensis, a fruit fly species endemic to Madeira island.</title>
        <authorList>
            <person name="Tomihara K."/>
            <person name="Llopart A."/>
            <person name="Yamamoto D."/>
        </authorList>
    </citation>
    <scope>NUCLEOTIDE SEQUENCE [LARGE SCALE GENOMIC DNA]</scope>
    <source>
        <strain evidence="6 7">RF1</strain>
    </source>
</reference>
<dbReference type="SMART" id="SM00355">
    <property type="entry name" value="ZnF_C2H2"/>
    <property type="match status" value="4"/>
</dbReference>
<keyword evidence="3" id="KW-0863">Zinc-finger</keyword>
<dbReference type="Proteomes" id="UP001500889">
    <property type="component" value="Chromosome O"/>
</dbReference>
<gene>
    <name evidence="6" type="ORF">DMAD_07950</name>
</gene>
<dbReference type="InterPro" id="IPR036236">
    <property type="entry name" value="Znf_C2H2_sf"/>
</dbReference>
<evidence type="ECO:0000256" key="4">
    <source>
        <dbReference type="ARBA" id="ARBA00022833"/>
    </source>
</evidence>
<protein>
    <recommendedName>
        <fullName evidence="5">C2H2-type domain-containing protein</fullName>
    </recommendedName>
</protein>
<sequence>MNEEQFLEIEALECASDDEVETYIDIEPKEPEPDDQSEKKTKRLHCLIEGCNYMTDRRRDLRRHRRSKKHIHAMAVVSDSDSDFERPLYNCVLCSYTTAKKFCYDRHNKSTKHCRRLEALGDPLKKKKLPLRRDLGSTSSQPSDGNMYTCAPCEYTTLRKDSFLLHKTKDNHLYVMDVLRRNNQVITSGPMADSEGVVFTPPESEDGADSYDRGIFYCDLCDYNTNIRSSFQCHKKSRKHRARAQEAEELDKTSEFLPGADADNTQTVEIILSCVPEPEQENDHQFDETIEYEPEVQEEVVVEHENDFQEIIYLPEEETGEEQHYFIVLGND</sequence>
<dbReference type="SUPFAM" id="SSF57667">
    <property type="entry name" value="beta-beta-alpha zinc fingers"/>
    <property type="match status" value="1"/>
</dbReference>
<evidence type="ECO:0000313" key="6">
    <source>
        <dbReference type="EMBL" id="BFF89128.1"/>
    </source>
</evidence>
<dbReference type="InterPro" id="IPR050688">
    <property type="entry name" value="Zinc_finger/UBP_domain"/>
</dbReference>
<keyword evidence="7" id="KW-1185">Reference proteome</keyword>
<keyword evidence="4" id="KW-0862">Zinc</keyword>
<dbReference type="PANTHER" id="PTHR24403">
    <property type="entry name" value="ZINC FINGER PROTEIN"/>
    <property type="match status" value="1"/>
</dbReference>
<evidence type="ECO:0000256" key="3">
    <source>
        <dbReference type="ARBA" id="ARBA00022771"/>
    </source>
</evidence>
<evidence type="ECO:0000256" key="2">
    <source>
        <dbReference type="ARBA" id="ARBA00022737"/>
    </source>
</evidence>
<proteinExistence type="predicted"/>
<evidence type="ECO:0000256" key="1">
    <source>
        <dbReference type="ARBA" id="ARBA00022723"/>
    </source>
</evidence>
<keyword evidence="1" id="KW-0479">Metal-binding</keyword>
<feature type="domain" description="C2H2-type" evidence="5">
    <location>
        <begin position="44"/>
        <end position="70"/>
    </location>
</feature>
<dbReference type="PANTHER" id="PTHR24403:SF67">
    <property type="entry name" value="FI01116P-RELATED"/>
    <property type="match status" value="1"/>
</dbReference>
<dbReference type="InterPro" id="IPR013087">
    <property type="entry name" value="Znf_C2H2_type"/>
</dbReference>
<dbReference type="GO" id="GO:0005634">
    <property type="term" value="C:nucleus"/>
    <property type="evidence" value="ECO:0007669"/>
    <property type="project" value="TreeGrafter"/>
</dbReference>
<dbReference type="AlphaFoldDB" id="A0AAU9EQ84"/>